<evidence type="ECO:0000313" key="1">
    <source>
        <dbReference type="EMBL" id="KAI8562727.1"/>
    </source>
</evidence>
<dbReference type="EMBL" id="CM046390">
    <property type="protein sequence ID" value="KAI8562727.1"/>
    <property type="molecule type" value="Genomic_DNA"/>
</dbReference>
<gene>
    <name evidence="1" type="ORF">RHMOL_Rhmol03G0056800</name>
</gene>
<organism evidence="1 2">
    <name type="scientific">Rhododendron molle</name>
    <name type="common">Chinese azalea</name>
    <name type="synonym">Azalea mollis</name>
    <dbReference type="NCBI Taxonomy" id="49168"/>
    <lineage>
        <taxon>Eukaryota</taxon>
        <taxon>Viridiplantae</taxon>
        <taxon>Streptophyta</taxon>
        <taxon>Embryophyta</taxon>
        <taxon>Tracheophyta</taxon>
        <taxon>Spermatophyta</taxon>
        <taxon>Magnoliopsida</taxon>
        <taxon>eudicotyledons</taxon>
        <taxon>Gunneridae</taxon>
        <taxon>Pentapetalae</taxon>
        <taxon>asterids</taxon>
        <taxon>Ericales</taxon>
        <taxon>Ericaceae</taxon>
        <taxon>Ericoideae</taxon>
        <taxon>Rhodoreae</taxon>
        <taxon>Rhododendron</taxon>
    </lineage>
</organism>
<name>A0ACC0PCH5_RHOML</name>
<accession>A0ACC0PCH5</accession>
<reference evidence="1" key="1">
    <citation type="submission" date="2022-02" db="EMBL/GenBank/DDBJ databases">
        <title>Plant Genome Project.</title>
        <authorList>
            <person name="Zhang R.-G."/>
        </authorList>
    </citation>
    <scope>NUCLEOTIDE SEQUENCE</scope>
    <source>
        <strain evidence="1">AT1</strain>
    </source>
</reference>
<comment type="caution">
    <text evidence="1">The sequence shown here is derived from an EMBL/GenBank/DDBJ whole genome shotgun (WGS) entry which is preliminary data.</text>
</comment>
<sequence>MVSWSALFSGYARLGHGSEAREVYQDMEDKGIQPNVVFCDGYRRGQWGGMLFGISVDNSKDALQVQKKSDSVGIGSIGDHITEPEYCDLTLKWPRLSHMELGSNSGEFSVKSCYDKWEASFHSANFICPNSKLIWRNGILEGLVLYPVMVRNSMGLPLLSMI</sequence>
<protein>
    <submittedName>
        <fullName evidence="1">Uncharacterized protein</fullName>
    </submittedName>
</protein>
<evidence type="ECO:0000313" key="2">
    <source>
        <dbReference type="Proteomes" id="UP001062846"/>
    </source>
</evidence>
<proteinExistence type="predicted"/>
<keyword evidence="2" id="KW-1185">Reference proteome</keyword>
<dbReference type="Proteomes" id="UP001062846">
    <property type="component" value="Chromosome 3"/>
</dbReference>